<dbReference type="PANTHER" id="PTHR22683:SF41">
    <property type="entry name" value="DNA TRANSLOCASE FTSK"/>
    <property type="match status" value="1"/>
</dbReference>
<accession>A0ABQ2D9K4</accession>
<keyword evidence="3" id="KW-1185">Reference proteome</keyword>
<proteinExistence type="predicted"/>
<evidence type="ECO:0000259" key="1">
    <source>
        <dbReference type="Pfam" id="PF01935"/>
    </source>
</evidence>
<dbReference type="Proteomes" id="UP000634435">
    <property type="component" value="Unassembled WGS sequence"/>
</dbReference>
<feature type="domain" description="Helicase HerA central" evidence="1">
    <location>
        <begin position="58"/>
        <end position="108"/>
    </location>
</feature>
<dbReference type="Pfam" id="PF01935">
    <property type="entry name" value="DUF87"/>
    <property type="match status" value="1"/>
</dbReference>
<reference evidence="3" key="1">
    <citation type="journal article" date="2019" name="Int. J. Syst. Evol. Microbiol.">
        <title>The Global Catalogue of Microorganisms (GCM) 10K type strain sequencing project: providing services to taxonomists for standard genome sequencing and annotation.</title>
        <authorList>
            <consortium name="The Broad Institute Genomics Platform"/>
            <consortium name="The Broad Institute Genome Sequencing Center for Infectious Disease"/>
            <person name="Wu L."/>
            <person name="Ma J."/>
        </authorList>
    </citation>
    <scope>NUCLEOTIDE SEQUENCE [LARGE SCALE GENOMIC DNA]</scope>
    <source>
        <strain evidence="3">JCM 30071</strain>
    </source>
</reference>
<dbReference type="InterPro" id="IPR050206">
    <property type="entry name" value="FtsK/SpoIIIE/SftA"/>
</dbReference>
<dbReference type="InterPro" id="IPR002789">
    <property type="entry name" value="HerA_central"/>
</dbReference>
<dbReference type="PANTHER" id="PTHR22683">
    <property type="entry name" value="SPORULATION PROTEIN RELATED"/>
    <property type="match status" value="1"/>
</dbReference>
<dbReference type="RefSeq" id="WP_188942087.1">
    <property type="nucleotide sequence ID" value="NZ_BMPN01000001.1"/>
</dbReference>
<evidence type="ECO:0000313" key="3">
    <source>
        <dbReference type="Proteomes" id="UP000634435"/>
    </source>
</evidence>
<dbReference type="SUPFAM" id="SSF52540">
    <property type="entry name" value="P-loop containing nucleoside triphosphate hydrolases"/>
    <property type="match status" value="1"/>
</dbReference>
<dbReference type="EMBL" id="BMPN01000001">
    <property type="protein sequence ID" value="GGJ48381.1"/>
    <property type="molecule type" value="Genomic_DNA"/>
</dbReference>
<name>A0ABQ2D9K4_9BACI</name>
<evidence type="ECO:0000313" key="2">
    <source>
        <dbReference type="EMBL" id="GGJ48381.1"/>
    </source>
</evidence>
<protein>
    <recommendedName>
        <fullName evidence="1">Helicase HerA central domain-containing protein</fullName>
    </recommendedName>
</protein>
<comment type="caution">
    <text evidence="2">The sequence shown here is derived from an EMBL/GenBank/DDBJ whole genome shotgun (WGS) entry which is preliminary data.</text>
</comment>
<dbReference type="InterPro" id="IPR027417">
    <property type="entry name" value="P-loop_NTPase"/>
</dbReference>
<sequence length="267" mass="30243">MYIIYGITFLVFYGLGMQIFSGNWSKSEKLPLLPRTNTSVVIGKYEKGYVYHNFRKFAHMIVAGTTGYGKTNFIKCLISQLDGEIVLIDLKGGFDYGKVTALDIEQSRIELEKIVAEMRQRRQGHIYVIVDEAGELEERSYLTKKENADYLACQACISEIARLGRGFHVHLIYATQYPTSNIINGQIKQNAETRICFRLPTEIASRVALDESGAEELPAGDAGMGMAIFKKDYKIPMMTYEFVERDGWDVKVRNPQRKGSADSFSIK</sequence>
<organism evidence="2 3">
    <name type="scientific">Virgibacillus kapii</name>
    <dbReference type="NCBI Taxonomy" id="1638645"/>
    <lineage>
        <taxon>Bacteria</taxon>
        <taxon>Bacillati</taxon>
        <taxon>Bacillota</taxon>
        <taxon>Bacilli</taxon>
        <taxon>Bacillales</taxon>
        <taxon>Bacillaceae</taxon>
        <taxon>Virgibacillus</taxon>
    </lineage>
</organism>
<gene>
    <name evidence="2" type="ORF">GCM10007111_08060</name>
</gene>
<dbReference type="Gene3D" id="3.40.50.300">
    <property type="entry name" value="P-loop containing nucleotide triphosphate hydrolases"/>
    <property type="match status" value="2"/>
</dbReference>